<proteinExistence type="predicted"/>
<evidence type="ECO:0000313" key="3">
    <source>
        <dbReference type="Proteomes" id="UP000177103"/>
    </source>
</evidence>
<evidence type="ECO:0008006" key="4">
    <source>
        <dbReference type="Google" id="ProtNLM"/>
    </source>
</evidence>
<reference evidence="2 3" key="1">
    <citation type="journal article" date="2016" name="Nat. Commun.">
        <title>Thousands of microbial genomes shed light on interconnected biogeochemical processes in an aquifer system.</title>
        <authorList>
            <person name="Anantharaman K."/>
            <person name="Brown C.T."/>
            <person name="Hug L.A."/>
            <person name="Sharon I."/>
            <person name="Castelle C.J."/>
            <person name="Probst A.J."/>
            <person name="Thomas B.C."/>
            <person name="Singh A."/>
            <person name="Wilkins M.J."/>
            <person name="Karaoz U."/>
            <person name="Brodie E.L."/>
            <person name="Williams K.H."/>
            <person name="Hubbard S.S."/>
            <person name="Banfield J.F."/>
        </authorList>
    </citation>
    <scope>NUCLEOTIDE SEQUENCE [LARGE SCALE GENOMIC DNA]</scope>
</reference>
<dbReference type="Proteomes" id="UP000177103">
    <property type="component" value="Unassembled WGS sequence"/>
</dbReference>
<protein>
    <recommendedName>
        <fullName evidence="4">GerMN domain-containing protein</fullName>
    </recommendedName>
</protein>
<feature type="signal peptide" evidence="1">
    <location>
        <begin position="1"/>
        <end position="24"/>
    </location>
</feature>
<dbReference type="AlphaFoldDB" id="A0A1G1W6R3"/>
<gene>
    <name evidence="2" type="ORF">A2Y57_00090</name>
</gene>
<evidence type="ECO:0000256" key="1">
    <source>
        <dbReference type="SAM" id="SignalP"/>
    </source>
</evidence>
<dbReference type="EMBL" id="MHCQ01000043">
    <property type="protein sequence ID" value="OGY23349.1"/>
    <property type="molecule type" value="Genomic_DNA"/>
</dbReference>
<organism evidence="2 3">
    <name type="scientific">Candidatus Woykebacteria bacterium RBG_13_40_7b</name>
    <dbReference type="NCBI Taxonomy" id="1802594"/>
    <lineage>
        <taxon>Bacteria</taxon>
        <taxon>Candidatus Woykeibacteriota</taxon>
    </lineage>
</organism>
<dbReference type="PROSITE" id="PS51257">
    <property type="entry name" value="PROKAR_LIPOPROTEIN"/>
    <property type="match status" value="1"/>
</dbReference>
<sequence>MKKHVLLCIVVLGLSLIFASCTGAGGTTEQTSSPTVQIVTPTPQPTAFEFPDIPPAPEGVSGKDSLADLMRYLDGASGKIETKDFLIREGLRGADDPRINFEVTIKGAWLRGDEIKFGQKRDAFLAWFAQRRALSVADCLHVTFSTPGSLMTNIDRNVRCPLTK</sequence>
<keyword evidence="1" id="KW-0732">Signal</keyword>
<comment type="caution">
    <text evidence="2">The sequence shown here is derived from an EMBL/GenBank/DDBJ whole genome shotgun (WGS) entry which is preliminary data.</text>
</comment>
<name>A0A1G1W6R3_9BACT</name>
<evidence type="ECO:0000313" key="2">
    <source>
        <dbReference type="EMBL" id="OGY23349.1"/>
    </source>
</evidence>
<feature type="chain" id="PRO_5009581137" description="GerMN domain-containing protein" evidence="1">
    <location>
        <begin position="25"/>
        <end position="164"/>
    </location>
</feature>
<accession>A0A1G1W6R3</accession>